<dbReference type="CDD" id="cd16917">
    <property type="entry name" value="HATPase_UhpB-NarQ-NarX-like"/>
    <property type="match status" value="1"/>
</dbReference>
<dbReference type="SMART" id="SM00065">
    <property type="entry name" value="GAF"/>
    <property type="match status" value="1"/>
</dbReference>
<dbReference type="PANTHER" id="PTHR24421:SF10">
    <property type="entry name" value="NITRATE_NITRITE SENSOR PROTEIN NARQ"/>
    <property type="match status" value="1"/>
</dbReference>
<gene>
    <name evidence="10" type="ORF">GCM10009788_12410</name>
</gene>
<name>A0ABN2A1T5_9ACTN</name>
<dbReference type="PROSITE" id="PS50109">
    <property type="entry name" value="HIS_KIN"/>
    <property type="match status" value="1"/>
</dbReference>
<dbReference type="SUPFAM" id="SSF55874">
    <property type="entry name" value="ATPase domain of HSP90 chaperone/DNA topoisomerase II/histidine kinase"/>
    <property type="match status" value="1"/>
</dbReference>
<protein>
    <recommendedName>
        <fullName evidence="2">histidine kinase</fullName>
        <ecNumber evidence="2">2.7.13.3</ecNumber>
    </recommendedName>
</protein>
<evidence type="ECO:0000256" key="6">
    <source>
        <dbReference type="ARBA" id="ARBA00022777"/>
    </source>
</evidence>
<dbReference type="InterPro" id="IPR003594">
    <property type="entry name" value="HATPase_dom"/>
</dbReference>
<dbReference type="Gene3D" id="3.30.565.10">
    <property type="entry name" value="Histidine kinase-like ATPase, C-terminal domain"/>
    <property type="match status" value="1"/>
</dbReference>
<dbReference type="GO" id="GO:0016301">
    <property type="term" value="F:kinase activity"/>
    <property type="evidence" value="ECO:0007669"/>
    <property type="project" value="UniProtKB-KW"/>
</dbReference>
<feature type="domain" description="Histidine kinase" evidence="9">
    <location>
        <begin position="301"/>
        <end position="396"/>
    </location>
</feature>
<sequence length="401" mass="42431">MADLTRIHELLVVPGEVDLRGVGRAFAELFEADGATVFIVVDTDLTVGGAHPGDSAAARELRVPVGYGVVGLVAHSGNSVTIVDDSPRNPHHRALLGLDEEEVVSRLCVPAHGLEGTIVAVVSVHRRDRRPFEADDLARAQRLADLVGIRLYAEGLRGDAEDHHAMRDRLIAQAISAQEAERRRIAGDLHDGVTQALASLSFHLSAAHTGLAAALRGTEEVVDPRLTGALGEIAAARRLAGLAYDETRAAITGLHSLLLEDLGLVAALESLCQILPQVDVEFRTDDQSEFVAVPDHAAAALFRIAQEALNNAIKHAEAQRVVLSLRRVGDAAVLGVTDDGAGFDVEAVRGRGRSAAAEHFGLESIVERAALVGATLRIDSIEGRGTAVIVEFPLPSGAPER</sequence>
<evidence type="ECO:0000256" key="4">
    <source>
        <dbReference type="ARBA" id="ARBA00022679"/>
    </source>
</evidence>
<evidence type="ECO:0000313" key="11">
    <source>
        <dbReference type="Proteomes" id="UP001500842"/>
    </source>
</evidence>
<dbReference type="EC" id="2.7.13.3" evidence="2"/>
<keyword evidence="7" id="KW-0067">ATP-binding</keyword>
<dbReference type="Gene3D" id="1.20.5.1930">
    <property type="match status" value="1"/>
</dbReference>
<dbReference type="InterPro" id="IPR003018">
    <property type="entry name" value="GAF"/>
</dbReference>
<keyword evidence="8" id="KW-0902">Two-component regulatory system</keyword>
<dbReference type="InterPro" id="IPR011712">
    <property type="entry name" value="Sig_transdc_His_kin_sub3_dim/P"/>
</dbReference>
<dbReference type="EMBL" id="BAAAOR010000009">
    <property type="protein sequence ID" value="GAA1509591.1"/>
    <property type="molecule type" value="Genomic_DNA"/>
</dbReference>
<accession>A0ABN2A1T5</accession>
<keyword evidence="5" id="KW-0547">Nucleotide-binding</keyword>
<evidence type="ECO:0000256" key="3">
    <source>
        <dbReference type="ARBA" id="ARBA00022553"/>
    </source>
</evidence>
<evidence type="ECO:0000256" key="2">
    <source>
        <dbReference type="ARBA" id="ARBA00012438"/>
    </source>
</evidence>
<reference evidence="10 11" key="1">
    <citation type="journal article" date="2019" name="Int. J. Syst. Evol. Microbiol.">
        <title>The Global Catalogue of Microorganisms (GCM) 10K type strain sequencing project: providing services to taxonomists for standard genome sequencing and annotation.</title>
        <authorList>
            <consortium name="The Broad Institute Genomics Platform"/>
            <consortium name="The Broad Institute Genome Sequencing Center for Infectious Disease"/>
            <person name="Wu L."/>
            <person name="Ma J."/>
        </authorList>
    </citation>
    <scope>NUCLEOTIDE SEQUENCE [LARGE SCALE GENOMIC DNA]</scope>
    <source>
        <strain evidence="10 11">JCM 14942</strain>
    </source>
</reference>
<dbReference type="Pfam" id="PF01590">
    <property type="entry name" value="GAF"/>
    <property type="match status" value="1"/>
</dbReference>
<dbReference type="InterPro" id="IPR050482">
    <property type="entry name" value="Sensor_HK_TwoCompSys"/>
</dbReference>
<dbReference type="PANTHER" id="PTHR24421">
    <property type="entry name" value="NITRATE/NITRITE SENSOR PROTEIN NARX-RELATED"/>
    <property type="match status" value="1"/>
</dbReference>
<organism evidence="10 11">
    <name type="scientific">Nocardioides humi</name>
    <dbReference type="NCBI Taxonomy" id="449461"/>
    <lineage>
        <taxon>Bacteria</taxon>
        <taxon>Bacillati</taxon>
        <taxon>Actinomycetota</taxon>
        <taxon>Actinomycetes</taxon>
        <taxon>Propionibacteriales</taxon>
        <taxon>Nocardioidaceae</taxon>
        <taxon>Nocardioides</taxon>
    </lineage>
</organism>
<evidence type="ECO:0000256" key="5">
    <source>
        <dbReference type="ARBA" id="ARBA00022741"/>
    </source>
</evidence>
<dbReference type="Proteomes" id="UP001500842">
    <property type="component" value="Unassembled WGS sequence"/>
</dbReference>
<comment type="catalytic activity">
    <reaction evidence="1">
        <text>ATP + protein L-histidine = ADP + protein N-phospho-L-histidine.</text>
        <dbReference type="EC" id="2.7.13.3"/>
    </reaction>
</comment>
<keyword evidence="3" id="KW-0597">Phosphoprotein</keyword>
<keyword evidence="4" id="KW-0808">Transferase</keyword>
<evidence type="ECO:0000313" key="10">
    <source>
        <dbReference type="EMBL" id="GAA1509591.1"/>
    </source>
</evidence>
<dbReference type="SMART" id="SM00387">
    <property type="entry name" value="HATPase_c"/>
    <property type="match status" value="1"/>
</dbReference>
<keyword evidence="11" id="KW-1185">Reference proteome</keyword>
<proteinExistence type="predicted"/>
<keyword evidence="6 10" id="KW-0418">Kinase</keyword>
<evidence type="ECO:0000256" key="7">
    <source>
        <dbReference type="ARBA" id="ARBA00022840"/>
    </source>
</evidence>
<dbReference type="InterPro" id="IPR036890">
    <property type="entry name" value="HATPase_C_sf"/>
</dbReference>
<dbReference type="Pfam" id="PF02518">
    <property type="entry name" value="HATPase_c"/>
    <property type="match status" value="1"/>
</dbReference>
<comment type="caution">
    <text evidence="10">The sequence shown here is derived from an EMBL/GenBank/DDBJ whole genome shotgun (WGS) entry which is preliminary data.</text>
</comment>
<evidence type="ECO:0000259" key="9">
    <source>
        <dbReference type="PROSITE" id="PS50109"/>
    </source>
</evidence>
<evidence type="ECO:0000256" key="8">
    <source>
        <dbReference type="ARBA" id="ARBA00023012"/>
    </source>
</evidence>
<dbReference type="Gene3D" id="3.30.450.40">
    <property type="match status" value="1"/>
</dbReference>
<evidence type="ECO:0000256" key="1">
    <source>
        <dbReference type="ARBA" id="ARBA00000085"/>
    </source>
</evidence>
<dbReference type="InterPro" id="IPR029016">
    <property type="entry name" value="GAF-like_dom_sf"/>
</dbReference>
<dbReference type="RefSeq" id="WP_219996392.1">
    <property type="nucleotide sequence ID" value="NZ_BAAAOR010000009.1"/>
</dbReference>
<dbReference type="Pfam" id="PF07730">
    <property type="entry name" value="HisKA_3"/>
    <property type="match status" value="1"/>
</dbReference>
<dbReference type="SUPFAM" id="SSF55781">
    <property type="entry name" value="GAF domain-like"/>
    <property type="match status" value="1"/>
</dbReference>
<dbReference type="InterPro" id="IPR005467">
    <property type="entry name" value="His_kinase_dom"/>
</dbReference>